<dbReference type="SUPFAM" id="SSF51445">
    <property type="entry name" value="(Trans)glycosidases"/>
    <property type="match status" value="1"/>
</dbReference>
<organism evidence="2 3">
    <name type="scientific">Lutibacter flavus</name>
    <dbReference type="NCBI Taxonomy" id="691689"/>
    <lineage>
        <taxon>Bacteria</taxon>
        <taxon>Pseudomonadati</taxon>
        <taxon>Bacteroidota</taxon>
        <taxon>Flavobacteriia</taxon>
        <taxon>Flavobacteriales</taxon>
        <taxon>Flavobacteriaceae</taxon>
        <taxon>Lutibacter</taxon>
    </lineage>
</organism>
<dbReference type="RefSeq" id="WP_089378422.1">
    <property type="nucleotide sequence ID" value="NZ_FZNX01000003.1"/>
</dbReference>
<dbReference type="AlphaFoldDB" id="A0A238XUK6"/>
<dbReference type="PANTHER" id="PTHR10357">
    <property type="entry name" value="ALPHA-AMYLASE FAMILY MEMBER"/>
    <property type="match status" value="1"/>
</dbReference>
<dbReference type="PROSITE" id="PS51257">
    <property type="entry name" value="PROKAR_LIPOPROTEIN"/>
    <property type="match status" value="1"/>
</dbReference>
<keyword evidence="3" id="KW-1185">Reference proteome</keyword>
<dbReference type="Proteomes" id="UP000198412">
    <property type="component" value="Unassembled WGS sequence"/>
</dbReference>
<evidence type="ECO:0000313" key="3">
    <source>
        <dbReference type="Proteomes" id="UP000198412"/>
    </source>
</evidence>
<name>A0A238XUK6_9FLAO</name>
<reference evidence="3" key="1">
    <citation type="submission" date="2017-06" db="EMBL/GenBank/DDBJ databases">
        <authorList>
            <person name="Varghese N."/>
            <person name="Submissions S."/>
        </authorList>
    </citation>
    <scope>NUCLEOTIDE SEQUENCE [LARGE SCALE GENOMIC DNA]</scope>
    <source>
        <strain evidence="3">DSM 27993</strain>
    </source>
</reference>
<accession>A0A238XUK6</accession>
<protein>
    <submittedName>
        <fullName evidence="2">Alpha-amylase</fullName>
    </submittedName>
</protein>
<dbReference type="PANTHER" id="PTHR10357:SF209">
    <property type="entry name" value="PERIPLASMIC ALPHA-AMYLASE"/>
    <property type="match status" value="1"/>
</dbReference>
<dbReference type="SMART" id="SM00642">
    <property type="entry name" value="Aamy"/>
    <property type="match status" value="1"/>
</dbReference>
<dbReference type="EMBL" id="FZNX01000003">
    <property type="protein sequence ID" value="SNR62685.1"/>
    <property type="molecule type" value="Genomic_DNA"/>
</dbReference>
<evidence type="ECO:0000259" key="1">
    <source>
        <dbReference type="SMART" id="SM00642"/>
    </source>
</evidence>
<dbReference type="GO" id="GO:0005975">
    <property type="term" value="P:carbohydrate metabolic process"/>
    <property type="evidence" value="ECO:0007669"/>
    <property type="project" value="InterPro"/>
</dbReference>
<gene>
    <name evidence="2" type="ORF">SAMN04488111_2142</name>
</gene>
<dbReference type="InterPro" id="IPR017853">
    <property type="entry name" value="GH"/>
</dbReference>
<proteinExistence type="predicted"/>
<dbReference type="Gene3D" id="3.20.20.80">
    <property type="entry name" value="Glycosidases"/>
    <property type="match status" value="1"/>
</dbReference>
<evidence type="ECO:0000313" key="2">
    <source>
        <dbReference type="EMBL" id="SNR62685.1"/>
    </source>
</evidence>
<dbReference type="OrthoDB" id="9805159at2"/>
<feature type="domain" description="Glycosyl hydrolase family 13 catalytic" evidence="1">
    <location>
        <begin position="44"/>
        <end position="465"/>
    </location>
</feature>
<dbReference type="Pfam" id="PF00128">
    <property type="entry name" value="Alpha-amylase"/>
    <property type="match status" value="1"/>
</dbReference>
<sequence length="555" mass="63359">MKKYAIIFIAVILVASCKENKQEMASTKPIKEVPFVWENANIYFLLTDRFNNGDSSNDVNFNRVKETSKLRGFEGGDIIGITKKIEEGYFSDLGINAIWLTPIVEQIHGDVDEGTGATYGFHGYWAKDWTTLDPNFGTKEDLKNLVEIAHKNGIRIVLDAVINHTGPVTEIDPVWPSDWVRTDVQCSYKDYESTVMCTLVKNLPDIRTESNENVELPKQLIEKWKAEGRYDQEIKELDEFFARTGYPKAPRFYIMKWLTDYISEFGIDGYRADTVKHTEEGIWGEFKNECEYAFEQWKLSNPTKILDDNKFYMVGEVYNYNIGGGQFYDFGDKKVNYFKNGFNGLINFEFKWNAAQNTYEELFSRYSNILNDQLKGFGVLNYVSSHDDGSPFDKDRTKPYESATKLLLCPGASQVYYGDESARTLIIEGTVGDATLRSNMNWDAIENNQETKNVLGHWQKLGKFRNNHPSIGAGVHKMLSESPYVFTRTYSKDSFSDTVVIGLDLNEGKKELKIENAFEEGAILTDAYSQKEAKVLNGIVTIDSPFSIVLLEIKN</sequence>
<dbReference type="InterPro" id="IPR006047">
    <property type="entry name" value="GH13_cat_dom"/>
</dbReference>